<dbReference type="EMBL" id="JAGSND010000001">
    <property type="protein sequence ID" value="MBR0596365.1"/>
    <property type="molecule type" value="Genomic_DNA"/>
</dbReference>
<protein>
    <submittedName>
        <fullName evidence="9">Type II secretion system F family protein</fullName>
    </submittedName>
</protein>
<dbReference type="InterPro" id="IPR046780">
    <property type="entry name" value="aBig_2"/>
</dbReference>
<evidence type="ECO:0000256" key="6">
    <source>
        <dbReference type="SAM" id="Phobius"/>
    </source>
</evidence>
<dbReference type="Proteomes" id="UP000675664">
    <property type="component" value="Unassembled WGS sequence"/>
</dbReference>
<keyword evidence="5 6" id="KW-0472">Membrane</keyword>
<comment type="caution">
    <text evidence="9">The sequence shown here is derived from an EMBL/GenBank/DDBJ whole genome shotgun (WGS) entry which is preliminary data.</text>
</comment>
<evidence type="ECO:0000313" key="9">
    <source>
        <dbReference type="EMBL" id="MBR0596365.1"/>
    </source>
</evidence>
<evidence type="ECO:0000256" key="5">
    <source>
        <dbReference type="ARBA" id="ARBA00023136"/>
    </source>
</evidence>
<dbReference type="Pfam" id="PF00482">
    <property type="entry name" value="T2SSF"/>
    <property type="match status" value="1"/>
</dbReference>
<dbReference type="AlphaFoldDB" id="A0A8J8B1L3"/>
<dbReference type="RefSeq" id="WP_227016499.1">
    <property type="nucleotide sequence ID" value="NZ_JAGSND010000001.1"/>
</dbReference>
<organism evidence="9 10">
    <name type="scientific">Sinanaerobacter chloroacetimidivorans</name>
    <dbReference type="NCBI Taxonomy" id="2818044"/>
    <lineage>
        <taxon>Bacteria</taxon>
        <taxon>Bacillati</taxon>
        <taxon>Bacillota</taxon>
        <taxon>Clostridia</taxon>
        <taxon>Peptostreptococcales</taxon>
        <taxon>Anaerovoracaceae</taxon>
        <taxon>Sinanaerobacter</taxon>
    </lineage>
</organism>
<accession>A0A8J8B1L3</accession>
<dbReference type="GO" id="GO:0005886">
    <property type="term" value="C:plasma membrane"/>
    <property type="evidence" value="ECO:0007669"/>
    <property type="project" value="UniProtKB-SubCell"/>
</dbReference>
<feature type="transmembrane region" description="Helical" evidence="6">
    <location>
        <begin position="273"/>
        <end position="292"/>
    </location>
</feature>
<dbReference type="Pfam" id="PF20578">
    <property type="entry name" value="aBig_2"/>
    <property type="match status" value="1"/>
</dbReference>
<name>A0A8J8B1L3_9FIRM</name>
<evidence type="ECO:0000256" key="3">
    <source>
        <dbReference type="ARBA" id="ARBA00022692"/>
    </source>
</evidence>
<keyword evidence="4 6" id="KW-1133">Transmembrane helix</keyword>
<feature type="domain" description="Type II secretion system protein GspF" evidence="7">
    <location>
        <begin position="316"/>
        <end position="459"/>
    </location>
</feature>
<dbReference type="InterPro" id="IPR018076">
    <property type="entry name" value="T2SS_GspF_dom"/>
</dbReference>
<keyword evidence="10" id="KW-1185">Reference proteome</keyword>
<evidence type="ECO:0000259" key="8">
    <source>
        <dbReference type="Pfam" id="PF20578"/>
    </source>
</evidence>
<evidence type="ECO:0000313" key="10">
    <source>
        <dbReference type="Proteomes" id="UP000675664"/>
    </source>
</evidence>
<feature type="domain" description="Atrophied bacterial Ig" evidence="8">
    <location>
        <begin position="149"/>
        <end position="221"/>
    </location>
</feature>
<feature type="transmembrane region" description="Helical" evidence="6">
    <location>
        <begin position="60"/>
        <end position="80"/>
    </location>
</feature>
<proteinExistence type="predicted"/>
<evidence type="ECO:0000256" key="4">
    <source>
        <dbReference type="ARBA" id="ARBA00022989"/>
    </source>
</evidence>
<evidence type="ECO:0000256" key="2">
    <source>
        <dbReference type="ARBA" id="ARBA00022475"/>
    </source>
</evidence>
<evidence type="ECO:0000259" key="7">
    <source>
        <dbReference type="Pfam" id="PF00482"/>
    </source>
</evidence>
<gene>
    <name evidence="9" type="ORF">KCX82_00595</name>
</gene>
<reference evidence="9" key="1">
    <citation type="submission" date="2021-04" db="EMBL/GenBank/DDBJ databases">
        <title>Sinoanaerobacter chloroacetimidivorans sp. nov., an obligate anaerobic bacterium isolated from anaerobic sludge.</title>
        <authorList>
            <person name="Bao Y."/>
        </authorList>
    </citation>
    <scope>NUCLEOTIDE SEQUENCE</scope>
    <source>
        <strain evidence="9">BAD-6</strain>
    </source>
</reference>
<keyword evidence="2" id="KW-1003">Cell membrane</keyword>
<feature type="transmembrane region" description="Helical" evidence="6">
    <location>
        <begin position="441"/>
        <end position="461"/>
    </location>
</feature>
<reference evidence="9" key="2">
    <citation type="submission" date="2021-04" db="EMBL/GenBank/DDBJ databases">
        <authorList>
            <person name="Liu J."/>
        </authorList>
    </citation>
    <scope>NUCLEOTIDE SEQUENCE</scope>
    <source>
        <strain evidence="9">BAD-6</strain>
    </source>
</reference>
<evidence type="ECO:0000256" key="1">
    <source>
        <dbReference type="ARBA" id="ARBA00004651"/>
    </source>
</evidence>
<keyword evidence="3 6" id="KW-0812">Transmembrane</keyword>
<comment type="subcellular location">
    <subcellularLocation>
        <location evidence="1">Cell membrane</location>
        <topology evidence="1">Multi-pass membrane protein</topology>
    </subcellularLocation>
</comment>
<sequence>MRLNELSILLNKAAKRLLPILPDSLTGSAAIIEQKLKMQHGDKDCNELVYQKKLDLLRKYLLILLIFMICLIALMINAFCSKSDLSVLKRPAYGEMGYSTPAKAYVTYGEYKIDQDIVLKTLPAQLTEAEKRQALLDFKEKLSDMILGENKDPHHISKPLKLLTEDTASGIKILWESEKPEIISSKGEVNLTKAKNGETVYLHAVLSLGEQTEEKIIALEVGKGATRKDYEKNLITILNEKIKQLNQSSGAGDMTLPDTLGDGIKVRWETSDFGDITFLIAACFIAMIIVFMKRYDPLDKELKQIKDSILADLPEFINKLVLLLNAGLVVSSALEKIAKDYEKYQMKMEGTKKNKNTRVLFRELCEMNKRVSQTNTSIMKELKDYSQRSGVRELVRITAMIADNLNKGSALSEKLESEGELLWLSRKKRAEEKGRIVETKLTFPLVILLLVLIMITIAPALNEM</sequence>